<accession>A0A4D6LN37</accession>
<dbReference type="AlphaFoldDB" id="A0A4D6LN37"/>
<proteinExistence type="predicted"/>
<dbReference type="Proteomes" id="UP000501690">
    <property type="component" value="Linkage Group LG4"/>
</dbReference>
<gene>
    <name evidence="1" type="ORF">DEO72_LG4g939</name>
</gene>
<reference evidence="1 2" key="1">
    <citation type="submission" date="2019-04" db="EMBL/GenBank/DDBJ databases">
        <title>An improved genome assembly and genetic linkage map for asparagus bean, Vigna unguiculata ssp. sesquipedialis.</title>
        <authorList>
            <person name="Xia Q."/>
            <person name="Zhang R."/>
            <person name="Dong Y."/>
        </authorList>
    </citation>
    <scope>NUCLEOTIDE SEQUENCE [LARGE SCALE GENOMIC DNA]</scope>
    <source>
        <tissue evidence="1">Leaf</tissue>
    </source>
</reference>
<sequence>MNFSMLHVLVIDDNLVESKVIEQLLKISSANVVVDGNLVYSILAWMKRPVLLGGM</sequence>
<dbReference type="EMBL" id="CP039348">
    <property type="protein sequence ID" value="QCD89987.1"/>
    <property type="molecule type" value="Genomic_DNA"/>
</dbReference>
<evidence type="ECO:0000313" key="1">
    <source>
        <dbReference type="EMBL" id="QCD89987.1"/>
    </source>
</evidence>
<name>A0A4D6LN37_VIGUN</name>
<protein>
    <submittedName>
        <fullName evidence="1">Uncharacterized protein</fullName>
    </submittedName>
</protein>
<organism evidence="1 2">
    <name type="scientific">Vigna unguiculata</name>
    <name type="common">Cowpea</name>
    <dbReference type="NCBI Taxonomy" id="3917"/>
    <lineage>
        <taxon>Eukaryota</taxon>
        <taxon>Viridiplantae</taxon>
        <taxon>Streptophyta</taxon>
        <taxon>Embryophyta</taxon>
        <taxon>Tracheophyta</taxon>
        <taxon>Spermatophyta</taxon>
        <taxon>Magnoliopsida</taxon>
        <taxon>eudicotyledons</taxon>
        <taxon>Gunneridae</taxon>
        <taxon>Pentapetalae</taxon>
        <taxon>rosids</taxon>
        <taxon>fabids</taxon>
        <taxon>Fabales</taxon>
        <taxon>Fabaceae</taxon>
        <taxon>Papilionoideae</taxon>
        <taxon>50 kb inversion clade</taxon>
        <taxon>NPAAA clade</taxon>
        <taxon>indigoferoid/millettioid clade</taxon>
        <taxon>Phaseoleae</taxon>
        <taxon>Vigna</taxon>
    </lineage>
</organism>
<evidence type="ECO:0000313" key="2">
    <source>
        <dbReference type="Proteomes" id="UP000501690"/>
    </source>
</evidence>
<keyword evidence="2" id="KW-1185">Reference proteome</keyword>